<dbReference type="EMBL" id="JAHRIQ010086214">
    <property type="protein sequence ID" value="MEQ2249708.1"/>
    <property type="molecule type" value="Genomic_DNA"/>
</dbReference>
<gene>
    <name evidence="1" type="ORF">ILYODFUR_032073</name>
</gene>
<keyword evidence="2" id="KW-1185">Reference proteome</keyword>
<reference evidence="1 2" key="1">
    <citation type="submission" date="2021-06" db="EMBL/GenBank/DDBJ databases">
        <authorList>
            <person name="Palmer J.M."/>
        </authorList>
    </citation>
    <scope>NUCLEOTIDE SEQUENCE [LARGE SCALE GENOMIC DNA]</scope>
    <source>
        <strain evidence="2">if_2019</strain>
        <tissue evidence="1">Muscle</tissue>
    </source>
</reference>
<organism evidence="1 2">
    <name type="scientific">Ilyodon furcidens</name>
    <name type="common">goldbreast splitfin</name>
    <dbReference type="NCBI Taxonomy" id="33524"/>
    <lineage>
        <taxon>Eukaryota</taxon>
        <taxon>Metazoa</taxon>
        <taxon>Chordata</taxon>
        <taxon>Craniata</taxon>
        <taxon>Vertebrata</taxon>
        <taxon>Euteleostomi</taxon>
        <taxon>Actinopterygii</taxon>
        <taxon>Neopterygii</taxon>
        <taxon>Teleostei</taxon>
        <taxon>Neoteleostei</taxon>
        <taxon>Acanthomorphata</taxon>
        <taxon>Ovalentaria</taxon>
        <taxon>Atherinomorphae</taxon>
        <taxon>Cyprinodontiformes</taxon>
        <taxon>Goodeidae</taxon>
        <taxon>Ilyodon</taxon>
    </lineage>
</organism>
<evidence type="ECO:0000313" key="2">
    <source>
        <dbReference type="Proteomes" id="UP001482620"/>
    </source>
</evidence>
<name>A0ABV0UWZ6_9TELE</name>
<proteinExistence type="predicted"/>
<comment type="caution">
    <text evidence="1">The sequence shown here is derived from an EMBL/GenBank/DDBJ whole genome shotgun (WGS) entry which is preliminary data.</text>
</comment>
<sequence>MKIKELSRHVRENIVEKFKARLGSTTNISVQRALFNLSSEHGERMDQLQTYQDMEVHLDRQAGQGEHYSEKQPRGRTTVTLEEELQRCENLPTSIIGVLLKSDV</sequence>
<dbReference type="Proteomes" id="UP001482620">
    <property type="component" value="Unassembled WGS sequence"/>
</dbReference>
<protein>
    <submittedName>
        <fullName evidence="1">Uncharacterized protein</fullName>
    </submittedName>
</protein>
<evidence type="ECO:0000313" key="1">
    <source>
        <dbReference type="EMBL" id="MEQ2249708.1"/>
    </source>
</evidence>
<accession>A0ABV0UWZ6</accession>